<evidence type="ECO:0000259" key="1">
    <source>
        <dbReference type="Pfam" id="PF01872"/>
    </source>
</evidence>
<accession>A0ABT2GY96</accession>
<reference evidence="2" key="1">
    <citation type="submission" date="2022-08" db="EMBL/GenBank/DDBJ databases">
        <authorList>
            <person name="Deng Y."/>
            <person name="Han X.-F."/>
            <person name="Zhang Y.-Q."/>
        </authorList>
    </citation>
    <scope>NUCLEOTIDE SEQUENCE</scope>
    <source>
        <strain evidence="2">CPCC 203386</strain>
    </source>
</reference>
<dbReference type="PANTHER" id="PTHR38011:SF11">
    <property type="entry name" value="2,5-DIAMINO-6-RIBOSYLAMINO-4(3H)-PYRIMIDINONE 5'-PHOSPHATE REDUCTASE"/>
    <property type="match status" value="1"/>
</dbReference>
<dbReference type="Proteomes" id="UP001165586">
    <property type="component" value="Unassembled WGS sequence"/>
</dbReference>
<dbReference type="PANTHER" id="PTHR38011">
    <property type="entry name" value="DIHYDROFOLATE REDUCTASE FAMILY PROTEIN (AFU_ORTHOLOGUE AFUA_8G06820)"/>
    <property type="match status" value="1"/>
</dbReference>
<dbReference type="InterPro" id="IPR002734">
    <property type="entry name" value="RibDG_C"/>
</dbReference>
<organism evidence="2 3">
    <name type="scientific">Herbiconiux daphne</name>
    <dbReference type="NCBI Taxonomy" id="2970914"/>
    <lineage>
        <taxon>Bacteria</taxon>
        <taxon>Bacillati</taxon>
        <taxon>Actinomycetota</taxon>
        <taxon>Actinomycetes</taxon>
        <taxon>Micrococcales</taxon>
        <taxon>Microbacteriaceae</taxon>
        <taxon>Herbiconiux</taxon>
    </lineage>
</organism>
<proteinExistence type="predicted"/>
<comment type="caution">
    <text evidence="2">The sequence shown here is derived from an EMBL/GenBank/DDBJ whole genome shotgun (WGS) entry which is preliminary data.</text>
</comment>
<sequence>MRELVLKMSMSLDGFIAGERAESDWMFRASTPDSAAWLIETLSGAGTHISGRRLFETWAGLWPVSPSPVAAPMNAHPKVLFTRQATYRPAEHVAENASSAVASEWGGSRVANGDLVAEIERLKQEPGDYILAQGGVEFGRSLVRAGLIDEYRLAVLPVALGQGEGLFSGLTDELDLTLTGSTTFAGGVMVNVYRPAS</sequence>
<dbReference type="InterPro" id="IPR024072">
    <property type="entry name" value="DHFR-like_dom_sf"/>
</dbReference>
<name>A0ABT2GY96_9MICO</name>
<evidence type="ECO:0000313" key="2">
    <source>
        <dbReference type="EMBL" id="MCS5732907.1"/>
    </source>
</evidence>
<evidence type="ECO:0000313" key="3">
    <source>
        <dbReference type="Proteomes" id="UP001165586"/>
    </source>
</evidence>
<feature type="domain" description="Bacterial bifunctional deaminase-reductase C-terminal" evidence="1">
    <location>
        <begin position="4"/>
        <end position="189"/>
    </location>
</feature>
<gene>
    <name evidence="2" type="ORF">N1032_04010</name>
</gene>
<dbReference type="RefSeq" id="WP_259537979.1">
    <property type="nucleotide sequence ID" value="NZ_JANLCJ010000001.1"/>
</dbReference>
<dbReference type="Gene3D" id="3.40.430.10">
    <property type="entry name" value="Dihydrofolate Reductase, subunit A"/>
    <property type="match status" value="1"/>
</dbReference>
<protein>
    <submittedName>
        <fullName evidence="2">Dihydrofolate reductase family protein</fullName>
    </submittedName>
</protein>
<dbReference type="SUPFAM" id="SSF53597">
    <property type="entry name" value="Dihydrofolate reductase-like"/>
    <property type="match status" value="1"/>
</dbReference>
<dbReference type="Pfam" id="PF01872">
    <property type="entry name" value="RibD_C"/>
    <property type="match status" value="1"/>
</dbReference>
<dbReference type="EMBL" id="JANLCJ010000001">
    <property type="protein sequence ID" value="MCS5732907.1"/>
    <property type="molecule type" value="Genomic_DNA"/>
</dbReference>
<dbReference type="InterPro" id="IPR050765">
    <property type="entry name" value="Riboflavin_Biosynth_HTPR"/>
</dbReference>
<keyword evidence="3" id="KW-1185">Reference proteome</keyword>